<evidence type="ECO:0000313" key="2">
    <source>
        <dbReference type="EMBL" id="GIG51546.1"/>
    </source>
</evidence>
<dbReference type="Proteomes" id="UP000660611">
    <property type="component" value="Unassembled WGS sequence"/>
</dbReference>
<reference evidence="2" key="1">
    <citation type="submission" date="2021-01" db="EMBL/GenBank/DDBJ databases">
        <title>Whole genome shotgun sequence of Dactylosporangium siamense NBRC 106093.</title>
        <authorList>
            <person name="Komaki H."/>
            <person name="Tamura T."/>
        </authorList>
    </citation>
    <scope>NUCLEOTIDE SEQUENCE</scope>
    <source>
        <strain evidence="2">NBRC 106093</strain>
    </source>
</reference>
<sequence>MTSVAARRVGRAAAALLWAAAAVALVGAAVLARDVGFSVLRQRVDVMVAVVAVLVGVAAFPVGPVAAGGGLAGVVRAAVGCVVALEVLGVAQVIRVVPPVRGDGGPRTGDGTVVLTVWLVLLGLVLLAAVRVTRRRAAVRSGAVGIAAGCGFAAAAGWLGLAALLPGVASSNVPALLLMMATGGVAAALIERRARAVPGDGRSGMAGDDRPGVAGDGRPRVAVGAAVAAMVTAVVLAAAIDGLLPLSHDWIRNSAPPWETGTRLVDPVGLLLVAGVLALFVAVGAGRTRTEATT</sequence>
<gene>
    <name evidence="2" type="ORF">Dsi01nite_095870</name>
</gene>
<dbReference type="RefSeq" id="WP_203853156.1">
    <property type="nucleotide sequence ID" value="NZ_BAAAVW010000035.1"/>
</dbReference>
<dbReference type="EMBL" id="BONQ01000156">
    <property type="protein sequence ID" value="GIG51546.1"/>
    <property type="molecule type" value="Genomic_DNA"/>
</dbReference>
<name>A0A919PYE9_9ACTN</name>
<keyword evidence="1" id="KW-1133">Transmembrane helix</keyword>
<feature type="transmembrane region" description="Helical" evidence="1">
    <location>
        <begin position="264"/>
        <end position="285"/>
    </location>
</feature>
<keyword evidence="1" id="KW-0812">Transmembrane</keyword>
<feature type="transmembrane region" description="Helical" evidence="1">
    <location>
        <begin position="48"/>
        <end position="67"/>
    </location>
</feature>
<feature type="transmembrane region" description="Helical" evidence="1">
    <location>
        <begin position="74"/>
        <end position="94"/>
    </location>
</feature>
<dbReference type="AlphaFoldDB" id="A0A919PYE9"/>
<evidence type="ECO:0000313" key="3">
    <source>
        <dbReference type="Proteomes" id="UP000660611"/>
    </source>
</evidence>
<keyword evidence="1" id="KW-0472">Membrane</keyword>
<protein>
    <submittedName>
        <fullName evidence="2">Uncharacterized protein</fullName>
    </submittedName>
</protein>
<evidence type="ECO:0000256" key="1">
    <source>
        <dbReference type="SAM" id="Phobius"/>
    </source>
</evidence>
<feature type="transmembrane region" description="Helical" evidence="1">
    <location>
        <begin position="171"/>
        <end position="190"/>
    </location>
</feature>
<proteinExistence type="predicted"/>
<keyword evidence="3" id="KW-1185">Reference proteome</keyword>
<accession>A0A919PYE9</accession>
<feature type="transmembrane region" description="Helical" evidence="1">
    <location>
        <begin position="114"/>
        <end position="132"/>
    </location>
</feature>
<comment type="caution">
    <text evidence="2">The sequence shown here is derived from an EMBL/GenBank/DDBJ whole genome shotgun (WGS) entry which is preliminary data.</text>
</comment>
<feature type="transmembrane region" description="Helical" evidence="1">
    <location>
        <begin position="221"/>
        <end position="244"/>
    </location>
</feature>
<feature type="transmembrane region" description="Helical" evidence="1">
    <location>
        <begin position="144"/>
        <end position="165"/>
    </location>
</feature>
<organism evidence="2 3">
    <name type="scientific">Dactylosporangium siamense</name>
    <dbReference type="NCBI Taxonomy" id="685454"/>
    <lineage>
        <taxon>Bacteria</taxon>
        <taxon>Bacillati</taxon>
        <taxon>Actinomycetota</taxon>
        <taxon>Actinomycetes</taxon>
        <taxon>Micromonosporales</taxon>
        <taxon>Micromonosporaceae</taxon>
        <taxon>Dactylosporangium</taxon>
    </lineage>
</organism>